<dbReference type="OrthoDB" id="21467at2759"/>
<dbReference type="Proteomes" id="UP000245884">
    <property type="component" value="Unassembled WGS sequence"/>
</dbReference>
<feature type="non-terminal residue" evidence="7">
    <location>
        <position position="212"/>
    </location>
</feature>
<dbReference type="InterPro" id="IPR035979">
    <property type="entry name" value="RBD_domain_sf"/>
</dbReference>
<organism evidence="7 8">
    <name type="scientific">Jaminaea rosea</name>
    <dbReference type="NCBI Taxonomy" id="1569628"/>
    <lineage>
        <taxon>Eukaryota</taxon>
        <taxon>Fungi</taxon>
        <taxon>Dikarya</taxon>
        <taxon>Basidiomycota</taxon>
        <taxon>Ustilaginomycotina</taxon>
        <taxon>Exobasidiomycetes</taxon>
        <taxon>Microstromatales</taxon>
        <taxon>Microstromatales incertae sedis</taxon>
        <taxon>Jaminaea</taxon>
    </lineage>
</organism>
<name>A0A316V005_9BASI</name>
<dbReference type="EMBL" id="KZ819662">
    <property type="protein sequence ID" value="PWN30887.1"/>
    <property type="molecule type" value="Genomic_DNA"/>
</dbReference>
<sequence>MIKGMTSADESDEDEDEDNSSDESDSEGIKRFSDIATMKLPSSKDDAAVRARLSKLEARRKAQPAAQKIDRAVLYVGHLPKHFTETPLRSYLSQFGTITRLRLSRNKKTGASKHYAFVEFADEEVARIVQETMDNYLIMGQLLRVKPLSRDQIHPKMWVGANRTFRKIPAGRRAREQHDGAKSVEGKQRAETKLLERQERKRAALKEAGIDY</sequence>
<keyword evidence="3" id="KW-0539">Nucleus</keyword>
<dbReference type="InterPro" id="IPR012677">
    <property type="entry name" value="Nucleotide-bd_a/b_plait_sf"/>
</dbReference>
<dbReference type="Pfam" id="PF00076">
    <property type="entry name" value="RRM_1"/>
    <property type="match status" value="1"/>
</dbReference>
<gene>
    <name evidence="7" type="ORF">BDZ90DRAFT_236228</name>
</gene>
<dbReference type="GO" id="GO:0005730">
    <property type="term" value="C:nucleolus"/>
    <property type="evidence" value="ECO:0007669"/>
    <property type="project" value="UniProtKB-SubCell"/>
</dbReference>
<keyword evidence="8" id="KW-1185">Reference proteome</keyword>
<dbReference type="GeneID" id="37029114"/>
<dbReference type="STRING" id="1569628.A0A316V005"/>
<comment type="subcellular location">
    <subcellularLocation>
        <location evidence="1">Nucleus</location>
        <location evidence="1">Nucleolus</location>
    </subcellularLocation>
</comment>
<dbReference type="InterPro" id="IPR000504">
    <property type="entry name" value="RRM_dom"/>
</dbReference>
<keyword evidence="2 4" id="KW-0694">RNA-binding</keyword>
<evidence type="ECO:0000256" key="3">
    <source>
        <dbReference type="ARBA" id="ARBA00023242"/>
    </source>
</evidence>
<feature type="compositionally biased region" description="Basic and acidic residues" evidence="5">
    <location>
        <begin position="173"/>
        <end position="198"/>
    </location>
</feature>
<evidence type="ECO:0000259" key="6">
    <source>
        <dbReference type="PROSITE" id="PS50102"/>
    </source>
</evidence>
<dbReference type="SUPFAM" id="SSF54928">
    <property type="entry name" value="RNA-binding domain, RBD"/>
    <property type="match status" value="1"/>
</dbReference>
<evidence type="ECO:0000256" key="2">
    <source>
        <dbReference type="ARBA" id="ARBA00022884"/>
    </source>
</evidence>
<feature type="region of interest" description="Disordered" evidence="5">
    <location>
        <begin position="171"/>
        <end position="198"/>
    </location>
</feature>
<accession>A0A316V005</accession>
<dbReference type="PROSITE" id="PS50102">
    <property type="entry name" value="RRM"/>
    <property type="match status" value="1"/>
</dbReference>
<feature type="compositionally biased region" description="Acidic residues" evidence="5">
    <location>
        <begin position="9"/>
        <end position="26"/>
    </location>
</feature>
<proteinExistence type="predicted"/>
<dbReference type="Gene3D" id="3.30.70.330">
    <property type="match status" value="1"/>
</dbReference>
<dbReference type="PANTHER" id="PTHR46754">
    <property type="entry name" value="MKI67 FHA DOMAIN-INTERACTING NUCLEOLAR PHOSPHOPROTEIN"/>
    <property type="match status" value="1"/>
</dbReference>
<evidence type="ECO:0000256" key="4">
    <source>
        <dbReference type="PROSITE-ProRule" id="PRU00176"/>
    </source>
</evidence>
<dbReference type="CDD" id="cd12307">
    <property type="entry name" value="RRM_NIFK_like"/>
    <property type="match status" value="1"/>
</dbReference>
<evidence type="ECO:0000256" key="5">
    <source>
        <dbReference type="SAM" id="MobiDB-lite"/>
    </source>
</evidence>
<feature type="region of interest" description="Disordered" evidence="5">
    <location>
        <begin position="1"/>
        <end position="38"/>
    </location>
</feature>
<dbReference type="GO" id="GO:0003723">
    <property type="term" value="F:RNA binding"/>
    <property type="evidence" value="ECO:0007669"/>
    <property type="project" value="UniProtKB-UniRule"/>
</dbReference>
<reference evidence="7 8" key="1">
    <citation type="journal article" date="2018" name="Mol. Biol. Evol.">
        <title>Broad Genomic Sampling Reveals a Smut Pathogenic Ancestry of the Fungal Clade Ustilaginomycotina.</title>
        <authorList>
            <person name="Kijpornyongpan T."/>
            <person name="Mondo S.J."/>
            <person name="Barry K."/>
            <person name="Sandor L."/>
            <person name="Lee J."/>
            <person name="Lipzen A."/>
            <person name="Pangilinan J."/>
            <person name="LaButti K."/>
            <person name="Hainaut M."/>
            <person name="Henrissat B."/>
            <person name="Grigoriev I.V."/>
            <person name="Spatafora J.W."/>
            <person name="Aime M.C."/>
        </authorList>
    </citation>
    <scope>NUCLEOTIDE SEQUENCE [LARGE SCALE GENOMIC DNA]</scope>
    <source>
        <strain evidence="7 8">MCA 5214</strain>
    </source>
</reference>
<protein>
    <submittedName>
        <fullName evidence="7">RNA-binding domain-containing protein</fullName>
    </submittedName>
</protein>
<evidence type="ECO:0000313" key="7">
    <source>
        <dbReference type="EMBL" id="PWN30887.1"/>
    </source>
</evidence>
<evidence type="ECO:0000256" key="1">
    <source>
        <dbReference type="ARBA" id="ARBA00004604"/>
    </source>
</evidence>
<dbReference type="RefSeq" id="XP_025365499.1">
    <property type="nucleotide sequence ID" value="XM_025507291.1"/>
</dbReference>
<feature type="domain" description="RRM" evidence="6">
    <location>
        <begin position="72"/>
        <end position="150"/>
    </location>
</feature>
<dbReference type="AlphaFoldDB" id="A0A316V005"/>
<dbReference type="SMART" id="SM00360">
    <property type="entry name" value="RRM"/>
    <property type="match status" value="1"/>
</dbReference>
<evidence type="ECO:0000313" key="8">
    <source>
        <dbReference type="Proteomes" id="UP000245884"/>
    </source>
</evidence>